<evidence type="ECO:0000313" key="2">
    <source>
        <dbReference type="Proteomes" id="UP000277279"/>
    </source>
</evidence>
<dbReference type="EMBL" id="RJJT01000003">
    <property type="protein sequence ID" value="RSB82221.1"/>
    <property type="molecule type" value="Genomic_DNA"/>
</dbReference>
<proteinExistence type="predicted"/>
<dbReference type="AlphaFoldDB" id="A0A427N5Y2"/>
<comment type="caution">
    <text evidence="1">The sequence shown here is derived from an EMBL/GenBank/DDBJ whole genome shotgun (WGS) entry which is preliminary data.</text>
</comment>
<reference evidence="1 2" key="1">
    <citation type="submission" date="2018-11" db="EMBL/GenBank/DDBJ databases">
        <authorList>
            <person name="Huo Y."/>
        </authorList>
    </citation>
    <scope>NUCLEOTIDE SEQUENCE [LARGE SCALE GENOMIC DNA]</scope>
    <source>
        <strain evidence="1 2">DSM 30132</strain>
    </source>
</reference>
<sequence length="82" mass="9296">MIRTAVRWPKDVPVTPIPTSSSLEFSSCFRRFDDPDDGRQKEKDGLRTPWHFAESFPRIDSGFRGYALGTRVKGGLACFACR</sequence>
<protein>
    <submittedName>
        <fullName evidence="1">Uncharacterized protein</fullName>
    </submittedName>
</protein>
<accession>A0A427N5Y2</accession>
<dbReference type="Proteomes" id="UP000277279">
    <property type="component" value="Unassembled WGS sequence"/>
</dbReference>
<organism evidence="1 2">
    <name type="scientific">Rhizobium pisi</name>
    <dbReference type="NCBI Taxonomy" id="574561"/>
    <lineage>
        <taxon>Bacteria</taxon>
        <taxon>Pseudomonadati</taxon>
        <taxon>Pseudomonadota</taxon>
        <taxon>Alphaproteobacteria</taxon>
        <taxon>Hyphomicrobiales</taxon>
        <taxon>Rhizobiaceae</taxon>
        <taxon>Rhizobium/Agrobacterium group</taxon>
        <taxon>Rhizobium</taxon>
    </lineage>
</organism>
<name>A0A427N5Y2_9HYPH</name>
<gene>
    <name evidence="1" type="ORF">EFD55_05575</name>
</gene>
<evidence type="ECO:0000313" key="1">
    <source>
        <dbReference type="EMBL" id="RSB82221.1"/>
    </source>
</evidence>